<feature type="transmembrane region" description="Helical" evidence="2">
    <location>
        <begin position="82"/>
        <end position="100"/>
    </location>
</feature>
<evidence type="ECO:0000256" key="2">
    <source>
        <dbReference type="SAM" id="Phobius"/>
    </source>
</evidence>
<feature type="transmembrane region" description="Helical" evidence="2">
    <location>
        <begin position="54"/>
        <end position="75"/>
    </location>
</feature>
<feature type="chain" id="PRO_5046796622" evidence="3">
    <location>
        <begin position="31"/>
        <end position="205"/>
    </location>
</feature>
<dbReference type="InterPro" id="IPR019051">
    <property type="entry name" value="Trp_biosyn_TM_oprn/chp"/>
</dbReference>
<feature type="signal peptide" evidence="3">
    <location>
        <begin position="1"/>
        <end position="30"/>
    </location>
</feature>
<feature type="region of interest" description="Disordered" evidence="1">
    <location>
        <begin position="167"/>
        <end position="205"/>
    </location>
</feature>
<accession>A0ABX1JL76</accession>
<evidence type="ECO:0000313" key="5">
    <source>
        <dbReference type="Proteomes" id="UP000523795"/>
    </source>
</evidence>
<protein>
    <submittedName>
        <fullName evidence="4">Trp biosynthesis-associated membrane protein</fullName>
    </submittedName>
</protein>
<keyword evidence="2" id="KW-0472">Membrane</keyword>
<dbReference type="Pfam" id="PF09534">
    <property type="entry name" value="Trp_oprn_chp"/>
    <property type="match status" value="1"/>
</dbReference>
<keyword evidence="2" id="KW-1133">Transmembrane helix</keyword>
<evidence type="ECO:0000256" key="1">
    <source>
        <dbReference type="SAM" id="MobiDB-lite"/>
    </source>
</evidence>
<organism evidence="4 5">
    <name type="scientific">Arthrobacter deserti</name>
    <dbReference type="NCBI Taxonomy" id="1742687"/>
    <lineage>
        <taxon>Bacteria</taxon>
        <taxon>Bacillati</taxon>
        <taxon>Actinomycetota</taxon>
        <taxon>Actinomycetes</taxon>
        <taxon>Micrococcales</taxon>
        <taxon>Micrococcaceae</taxon>
        <taxon>Arthrobacter</taxon>
    </lineage>
</organism>
<feature type="compositionally biased region" description="Polar residues" evidence="1">
    <location>
        <begin position="195"/>
        <end position="205"/>
    </location>
</feature>
<keyword evidence="3" id="KW-0732">Signal</keyword>
<evidence type="ECO:0000256" key="3">
    <source>
        <dbReference type="SAM" id="SignalP"/>
    </source>
</evidence>
<gene>
    <name evidence="4" type="ORF">HER39_02620</name>
</gene>
<comment type="caution">
    <text evidence="4">The sequence shown here is derived from an EMBL/GenBank/DDBJ whole genome shotgun (WGS) entry which is preliminary data.</text>
</comment>
<reference evidence="4 5" key="1">
    <citation type="submission" date="2020-04" db="EMBL/GenBank/DDBJ databases">
        <authorList>
            <person name="Liu S."/>
        </authorList>
    </citation>
    <scope>NUCLEOTIDE SEQUENCE [LARGE SCALE GENOMIC DNA]</scope>
    <source>
        <strain evidence="4 5">CGMCC 1.15091</strain>
    </source>
</reference>
<name>A0ABX1JL76_9MICC</name>
<evidence type="ECO:0000313" key="4">
    <source>
        <dbReference type="EMBL" id="NKX49491.1"/>
    </source>
</evidence>
<dbReference type="EMBL" id="JAAZSR010000020">
    <property type="protein sequence ID" value="NKX49491.1"/>
    <property type="molecule type" value="Genomic_DNA"/>
</dbReference>
<sequence>MNTARPAVPAWRRKGTVVLAAALASLGAFAATTRTWLNVALPQGGVQTPDLSVAGSDAATSVTAFALVGLAAALASSIAGPVARAVTAALLALAGAGIAWTSAAMLADPASAASAAIGKATGMVGGDADVRLTAFPALAAAAGVLMVLCAAWILAAGRHWAAARKYGAPARTGPRRADGSPPDRSGPVDEIDSWDQLSRGNDPTD</sequence>
<keyword evidence="5" id="KW-1185">Reference proteome</keyword>
<dbReference type="Proteomes" id="UP000523795">
    <property type="component" value="Unassembled WGS sequence"/>
</dbReference>
<keyword evidence="2" id="KW-0812">Transmembrane</keyword>
<feature type="transmembrane region" description="Helical" evidence="2">
    <location>
        <begin position="134"/>
        <end position="155"/>
    </location>
</feature>
<proteinExistence type="predicted"/>